<evidence type="ECO:0000256" key="5">
    <source>
        <dbReference type="ARBA" id="ARBA00023136"/>
    </source>
</evidence>
<dbReference type="NCBIfam" id="TIGR00901">
    <property type="entry name" value="2A0125"/>
    <property type="match status" value="1"/>
</dbReference>
<feature type="transmembrane region" description="Helical" evidence="6">
    <location>
        <begin position="108"/>
        <end position="131"/>
    </location>
</feature>
<evidence type="ECO:0000313" key="9">
    <source>
        <dbReference type="Proteomes" id="UP000837675"/>
    </source>
</evidence>
<dbReference type="InterPro" id="IPR004752">
    <property type="entry name" value="AmpG_permease/AT-1"/>
</dbReference>
<feature type="transmembrane region" description="Helical" evidence="6">
    <location>
        <begin position="360"/>
        <end position="384"/>
    </location>
</feature>
<dbReference type="InterPro" id="IPR036259">
    <property type="entry name" value="MFS_trans_sf"/>
</dbReference>
<keyword evidence="5 6" id="KW-0472">Membrane</keyword>
<evidence type="ECO:0000256" key="4">
    <source>
        <dbReference type="ARBA" id="ARBA00022989"/>
    </source>
</evidence>
<dbReference type="AlphaFoldDB" id="A0A8S4BVZ1"/>
<dbReference type="PROSITE" id="PS50850">
    <property type="entry name" value="MFS"/>
    <property type="match status" value="1"/>
</dbReference>
<dbReference type="Gene3D" id="1.20.1250.20">
    <property type="entry name" value="MFS general substrate transporter like domains"/>
    <property type="match status" value="2"/>
</dbReference>
<evidence type="ECO:0000256" key="2">
    <source>
        <dbReference type="ARBA" id="ARBA00022448"/>
    </source>
</evidence>
<sequence length="414" mass="45845">MFLYLKPKMLVIMMLGVASGLPLSLSASTLSAMLMDRGIDIAKIAIFGLASTPYAFKYLWSPLIDNLSLPILNKVLGRRRSWLLLTQTLLFLTIIFVGFYGVQAPNLFILGAGVFCISFFSATQDIIIDAYRIEILTNKEQGAGAAVITFGYRIGMLLSSAGSLFIAEYLNWAIAYYSVALFLIPGALAALVYGEPSLPERSQKVHSNFIAWLRHSFADPFIEFIKQKNWFVIICLVLLYKLSDAYIGMLTTPFLMDIGFSKVEIASIIKLYGFLTTIAGTFIGGYLIAKYQNMGFILMLGLVLQCVSNLVFVVQTSYGYNPSVLVGVISVENFCSGLSNASLVAYISTIVKKEFTATHYAILSSLAVVGRTVISSSAGFVVFILGWINFFYFSAFLSLPAFICLYYLYYRKNK</sequence>
<proteinExistence type="predicted"/>
<dbReference type="GO" id="GO:0016020">
    <property type="term" value="C:membrane"/>
    <property type="evidence" value="ECO:0007669"/>
    <property type="project" value="UniProtKB-SubCell"/>
</dbReference>
<dbReference type="GO" id="GO:0022857">
    <property type="term" value="F:transmembrane transporter activity"/>
    <property type="evidence" value="ECO:0007669"/>
    <property type="project" value="InterPro"/>
</dbReference>
<gene>
    <name evidence="8" type="ORF">MHYMCMPASI_00950</name>
</gene>
<dbReference type="SUPFAM" id="SSF103473">
    <property type="entry name" value="MFS general substrate transporter"/>
    <property type="match status" value="1"/>
</dbReference>
<dbReference type="EMBL" id="CAJVAF010000326">
    <property type="protein sequence ID" value="CAG7597602.1"/>
    <property type="molecule type" value="Genomic_DNA"/>
</dbReference>
<dbReference type="PANTHER" id="PTHR12778:SF10">
    <property type="entry name" value="MAJOR FACILITATOR SUPERFAMILY DOMAIN-CONTAINING PROTEIN 3"/>
    <property type="match status" value="1"/>
</dbReference>
<keyword evidence="2" id="KW-0813">Transport</keyword>
<keyword evidence="9" id="KW-1185">Reference proteome</keyword>
<feature type="transmembrane region" description="Helical" evidence="6">
    <location>
        <begin position="269"/>
        <end position="289"/>
    </location>
</feature>
<feature type="transmembrane region" description="Helical" evidence="6">
    <location>
        <begin position="390"/>
        <end position="409"/>
    </location>
</feature>
<evidence type="ECO:0000313" key="8">
    <source>
        <dbReference type="EMBL" id="CAG7597602.1"/>
    </source>
</evidence>
<comment type="caution">
    <text evidence="8">The sequence shown here is derived from an EMBL/GenBank/DDBJ whole genome shotgun (WGS) entry which is preliminary data.</text>
</comment>
<feature type="domain" description="Major facilitator superfamily (MFS) profile" evidence="7">
    <location>
        <begin position="8"/>
        <end position="413"/>
    </location>
</feature>
<dbReference type="Pfam" id="PF07690">
    <property type="entry name" value="MFS_1"/>
    <property type="match status" value="1"/>
</dbReference>
<reference evidence="8" key="1">
    <citation type="submission" date="2021-06" db="EMBL/GenBank/DDBJ databases">
        <authorList>
            <person name="Nardi T."/>
            <person name="Nardi T."/>
        </authorList>
    </citation>
    <scope>NUCLEOTIDE SEQUENCE</scope>
</reference>
<feature type="transmembrane region" description="Helical" evidence="6">
    <location>
        <begin position="296"/>
        <end position="318"/>
    </location>
</feature>
<accession>A0A8S4BVZ1</accession>
<feature type="transmembrane region" description="Helical" evidence="6">
    <location>
        <begin position="173"/>
        <end position="194"/>
    </location>
</feature>
<evidence type="ECO:0000256" key="6">
    <source>
        <dbReference type="SAM" id="Phobius"/>
    </source>
</evidence>
<evidence type="ECO:0000256" key="1">
    <source>
        <dbReference type="ARBA" id="ARBA00004141"/>
    </source>
</evidence>
<feature type="transmembrane region" description="Helical" evidence="6">
    <location>
        <begin position="81"/>
        <end position="102"/>
    </location>
</feature>
<name>A0A8S4BVZ1_9ACAR</name>
<feature type="transmembrane region" description="Helical" evidence="6">
    <location>
        <begin position="324"/>
        <end position="348"/>
    </location>
</feature>
<keyword evidence="3 6" id="KW-0812">Transmembrane</keyword>
<comment type="subcellular location">
    <subcellularLocation>
        <location evidence="1">Membrane</location>
        <topology evidence="1">Multi-pass membrane protein</topology>
    </subcellularLocation>
</comment>
<organism evidence="8 9">
    <name type="scientific">Hyalomma marginatum</name>
    <dbReference type="NCBI Taxonomy" id="34627"/>
    <lineage>
        <taxon>Eukaryota</taxon>
        <taxon>Metazoa</taxon>
        <taxon>Ecdysozoa</taxon>
        <taxon>Arthropoda</taxon>
        <taxon>Chelicerata</taxon>
        <taxon>Arachnida</taxon>
        <taxon>Acari</taxon>
        <taxon>Parasitiformes</taxon>
        <taxon>Ixodida</taxon>
        <taxon>Ixodoidea</taxon>
        <taxon>Ixodidae</taxon>
        <taxon>Hyalomminae</taxon>
        <taxon>Hyalomma</taxon>
    </lineage>
</organism>
<feature type="transmembrane region" description="Helical" evidence="6">
    <location>
        <begin position="230"/>
        <end position="249"/>
    </location>
</feature>
<dbReference type="InterPro" id="IPR011701">
    <property type="entry name" value="MFS"/>
</dbReference>
<dbReference type="Proteomes" id="UP000837675">
    <property type="component" value="Unassembled WGS sequence"/>
</dbReference>
<evidence type="ECO:0000259" key="7">
    <source>
        <dbReference type="PROSITE" id="PS50850"/>
    </source>
</evidence>
<protein>
    <submittedName>
        <fullName evidence="8">MSF transporter</fullName>
    </submittedName>
</protein>
<feature type="transmembrane region" description="Helical" evidence="6">
    <location>
        <begin position="143"/>
        <end position="167"/>
    </location>
</feature>
<dbReference type="InterPro" id="IPR020846">
    <property type="entry name" value="MFS_dom"/>
</dbReference>
<keyword evidence="4 6" id="KW-1133">Transmembrane helix</keyword>
<dbReference type="PANTHER" id="PTHR12778">
    <property type="entry name" value="SOLUTE CARRIER FAMILY 33 ACETYL-COA TRANSPORTER -RELATED"/>
    <property type="match status" value="1"/>
</dbReference>
<evidence type="ECO:0000256" key="3">
    <source>
        <dbReference type="ARBA" id="ARBA00022692"/>
    </source>
</evidence>